<protein>
    <submittedName>
        <fullName evidence="3">Uncharacterized protein</fullName>
    </submittedName>
</protein>
<evidence type="ECO:0000256" key="2">
    <source>
        <dbReference type="SAM" id="MobiDB-lite"/>
    </source>
</evidence>
<keyword evidence="1" id="KW-0175">Coiled coil</keyword>
<dbReference type="Proteomes" id="UP000178925">
    <property type="component" value="Unassembled WGS sequence"/>
</dbReference>
<feature type="region of interest" description="Disordered" evidence="2">
    <location>
        <begin position="1"/>
        <end position="31"/>
    </location>
</feature>
<sequence length="365" mass="43273">MDFEKIQSNKNTPESDSEPEKERQRIKIRKGPIIFKEHINDQQSDSHLEERQKAIIRKNSVIYGEHTVDIGDVVIKEIEAQKKKREKKKEEETRRYMQNFLSLRILDTIGYKILNNRESAKMIFGGLGTYNIDNIDIKFLEKSRYTMEVSFPRKKKPSWLTPERIEQNELSSKPPRLVYEVFLVSGDSAQEDIDKKFADEDEKNLDSMRADDKEDQKIYINLVFKPDEIKEFFEATKEKEKIKLNEEKKSDFIKHLRQKMIERLSTVSFNWFRECIKSNEEFSEEQKRALEKNTDNTEELFFKESSESRDNFIVCIDRLRESILEASEPLLAASSEEQFAKNLAFFMDSLKQAEETSKERDEENK</sequence>
<dbReference type="EMBL" id="MFGC01000038">
    <property type="protein sequence ID" value="OGF26618.1"/>
    <property type="molecule type" value="Genomic_DNA"/>
</dbReference>
<reference evidence="3 4" key="1">
    <citation type="journal article" date="2016" name="Nat. Commun.">
        <title>Thousands of microbial genomes shed light on interconnected biogeochemical processes in an aquifer system.</title>
        <authorList>
            <person name="Anantharaman K."/>
            <person name="Brown C.T."/>
            <person name="Hug L.A."/>
            <person name="Sharon I."/>
            <person name="Castelle C.J."/>
            <person name="Probst A.J."/>
            <person name="Thomas B.C."/>
            <person name="Singh A."/>
            <person name="Wilkins M.J."/>
            <person name="Karaoz U."/>
            <person name="Brodie E.L."/>
            <person name="Williams K.H."/>
            <person name="Hubbard S.S."/>
            <person name="Banfield J.F."/>
        </authorList>
    </citation>
    <scope>NUCLEOTIDE SEQUENCE [LARGE SCALE GENOMIC DNA]</scope>
</reference>
<name>A0A1F5SIT1_9BACT</name>
<evidence type="ECO:0000313" key="4">
    <source>
        <dbReference type="Proteomes" id="UP000178925"/>
    </source>
</evidence>
<feature type="coiled-coil region" evidence="1">
    <location>
        <begin position="273"/>
        <end position="300"/>
    </location>
</feature>
<evidence type="ECO:0000256" key="1">
    <source>
        <dbReference type="SAM" id="Coils"/>
    </source>
</evidence>
<evidence type="ECO:0000313" key="3">
    <source>
        <dbReference type="EMBL" id="OGF26618.1"/>
    </source>
</evidence>
<dbReference type="AlphaFoldDB" id="A0A1F5SIT1"/>
<gene>
    <name evidence="3" type="ORF">A2242_01515</name>
</gene>
<accession>A0A1F5SIT1</accession>
<proteinExistence type="predicted"/>
<comment type="caution">
    <text evidence="3">The sequence shown here is derived from an EMBL/GenBank/DDBJ whole genome shotgun (WGS) entry which is preliminary data.</text>
</comment>
<organism evidence="3 4">
    <name type="scientific">Candidatus Falkowbacteria bacterium RIFOXYA2_FULL_47_9</name>
    <dbReference type="NCBI Taxonomy" id="1797995"/>
    <lineage>
        <taxon>Bacteria</taxon>
        <taxon>Candidatus Falkowiibacteriota</taxon>
    </lineage>
</organism>
<dbReference type="STRING" id="1797995.A2242_01515"/>